<feature type="domain" description="Phosphotransferase system EIIB component type 2/3" evidence="2">
    <location>
        <begin position="7"/>
        <end position="80"/>
    </location>
</feature>
<dbReference type="AlphaFoldDB" id="A0AB33XVD0"/>
<name>A0AB33XVD0_LACRH</name>
<keyword evidence="1" id="KW-0808">Transferase</keyword>
<protein>
    <submittedName>
        <fullName evidence="3">PTS system, IIb component</fullName>
    </submittedName>
</protein>
<comment type="caution">
    <text evidence="3">The sequence shown here is derived from an EMBL/GenBank/DDBJ whole genome shotgun (WGS) entry which is preliminary data.</text>
</comment>
<dbReference type="RefSeq" id="WP_005717622.1">
    <property type="nucleotide sequence ID" value="NZ_AMQX01000005.1"/>
</dbReference>
<evidence type="ECO:0000259" key="2">
    <source>
        <dbReference type="Pfam" id="PF02302"/>
    </source>
</evidence>
<accession>A0AB33XVD0</accession>
<gene>
    <name evidence="3" type="ORF">LRHMDP3_1188</name>
</gene>
<reference evidence="3 4" key="1">
    <citation type="journal article" date="2013" name="Genome Announc.">
        <title>Draft Genome Sequence of Staphylococcus simulans UMC-CNS-990, Isolated from a Case of Chronic Bovine Mastitis.</title>
        <authorList>
            <person name="Calcutt M.J."/>
            <person name="Foecking M.F."/>
            <person name="Hsieh H.Y."/>
            <person name="Perry J."/>
            <person name="Stewart G.C."/>
            <person name="Middleton J.R."/>
        </authorList>
    </citation>
    <scope>NUCLEOTIDE SEQUENCE [LARGE SCALE GENOMIC DNA]</scope>
    <source>
        <strain evidence="3 4">LRHMDP3</strain>
    </source>
</reference>
<dbReference type="GO" id="GO:0008982">
    <property type="term" value="F:protein-N(PI)-phosphohistidine-sugar phosphotransferase activity"/>
    <property type="evidence" value="ECO:0007669"/>
    <property type="project" value="InterPro"/>
</dbReference>
<dbReference type="GO" id="GO:0009401">
    <property type="term" value="P:phosphoenolpyruvate-dependent sugar phosphotransferase system"/>
    <property type="evidence" value="ECO:0007669"/>
    <property type="project" value="InterPro"/>
</dbReference>
<dbReference type="EMBL" id="AMQX01000005">
    <property type="protein sequence ID" value="EKS51463.1"/>
    <property type="molecule type" value="Genomic_DNA"/>
</dbReference>
<dbReference type="SUPFAM" id="SSF52794">
    <property type="entry name" value="PTS system IIB component-like"/>
    <property type="match status" value="1"/>
</dbReference>
<dbReference type="Pfam" id="PF02302">
    <property type="entry name" value="PTS_IIB"/>
    <property type="match status" value="1"/>
</dbReference>
<dbReference type="Proteomes" id="UP000009352">
    <property type="component" value="Unassembled WGS sequence"/>
</dbReference>
<dbReference type="CDD" id="cd05566">
    <property type="entry name" value="PTS_IIB_galactitol"/>
    <property type="match status" value="1"/>
</dbReference>
<dbReference type="InterPro" id="IPR036095">
    <property type="entry name" value="PTS_EIIB-like_sf"/>
</dbReference>
<dbReference type="Gene3D" id="3.40.50.2300">
    <property type="match status" value="1"/>
</dbReference>
<evidence type="ECO:0000313" key="4">
    <source>
        <dbReference type="Proteomes" id="UP000009352"/>
    </source>
</evidence>
<evidence type="ECO:0000313" key="3">
    <source>
        <dbReference type="EMBL" id="EKS51463.1"/>
    </source>
</evidence>
<proteinExistence type="predicted"/>
<organism evidence="3 4">
    <name type="scientific">Lacticaseibacillus rhamnosus LRHMDP3</name>
    <dbReference type="NCBI Taxonomy" id="1203259"/>
    <lineage>
        <taxon>Bacteria</taxon>
        <taxon>Bacillati</taxon>
        <taxon>Bacillota</taxon>
        <taxon>Bacilli</taxon>
        <taxon>Lactobacillales</taxon>
        <taxon>Lactobacillaceae</taxon>
        <taxon>Lacticaseibacillus</taxon>
    </lineage>
</organism>
<dbReference type="InterPro" id="IPR003501">
    <property type="entry name" value="PTS_EIIB_2/3"/>
</dbReference>
<evidence type="ECO:0000256" key="1">
    <source>
        <dbReference type="ARBA" id="ARBA00022679"/>
    </source>
</evidence>
<sequence length="103" mass="10933">MSKNINLLAVCGSGTVTSSMIAGEIQDELADGGYTVKATEARPTEAKQLIDGGKFDLIVYTSPLPKADYGVPVINGTGLLTGIGEDEFWEELKRTVSKIIKGK</sequence>